<evidence type="ECO:0000256" key="4">
    <source>
        <dbReference type="ARBA" id="ARBA00022795"/>
    </source>
</evidence>
<dbReference type="OrthoDB" id="1683949at2"/>
<evidence type="ECO:0000256" key="3">
    <source>
        <dbReference type="ARBA" id="ARBA00022491"/>
    </source>
</evidence>
<dbReference type="AlphaFoldDB" id="D7CPN0"/>
<keyword evidence="4" id="KW-1005">Bacterial flagellum biogenesis</keyword>
<dbReference type="Pfam" id="PF04316">
    <property type="entry name" value="FlgM"/>
    <property type="match status" value="1"/>
</dbReference>
<dbReference type="EMBL" id="CP002048">
    <property type="protein sequence ID" value="ADI02665.1"/>
    <property type="molecule type" value="Genomic_DNA"/>
</dbReference>
<evidence type="ECO:0000313" key="8">
    <source>
        <dbReference type="EMBL" id="ADI02665.1"/>
    </source>
</evidence>
<protein>
    <recommendedName>
        <fullName evidence="2">Negative regulator of flagellin synthesis</fullName>
    </recommendedName>
</protein>
<keyword evidence="3" id="KW-0678">Repressor</keyword>
<gene>
    <name evidence="8" type="ordered locus">Slip_1912</name>
</gene>
<evidence type="ECO:0000256" key="5">
    <source>
        <dbReference type="ARBA" id="ARBA00023015"/>
    </source>
</evidence>
<dbReference type="InterPro" id="IPR035890">
    <property type="entry name" value="Anti-sigma-28_factor_FlgM_sf"/>
</dbReference>
<dbReference type="STRING" id="643648.Slip_1912"/>
<dbReference type="eggNOG" id="COG2747">
    <property type="taxonomic scope" value="Bacteria"/>
</dbReference>
<reference evidence="9" key="1">
    <citation type="journal article" date="2010" name="Stand. Genomic Sci.">
        <title>Complete genome sequence of Syntrophothermus lipocalidus type strain (TGB-C1T).</title>
        <authorList>
            <consortium name="US DOE Joint Genome Institute (JGI-PGF)"/>
            <person name="Djao O."/>
            <person name="Zhang X."/>
            <person name="Lucas S."/>
            <person name="Lapidus A."/>
            <person name="Glavina Del Rio T."/>
            <person name="Nolan M."/>
            <person name="Tice H."/>
            <person name="Cheng J."/>
            <person name="Han C."/>
            <person name="Tapia R."/>
            <person name="Goodwin L."/>
            <person name="Pitluck S."/>
            <person name="Liolios K."/>
            <person name="Ivanova N."/>
            <person name="Mavromatis K."/>
            <person name="Mikhailova N."/>
            <person name="Ovchinnikova G."/>
            <person name="Pati A."/>
            <person name="Brambilla E."/>
            <person name="Chen A."/>
            <person name="Palaniappan K."/>
            <person name="Land M."/>
            <person name="Hauser L."/>
            <person name="Chang Y."/>
            <person name="Jeffries C."/>
            <person name="Rohde M."/>
            <person name="Sikorski J."/>
            <person name="Spring S."/>
            <person name="Goker M."/>
            <person name="Detter J."/>
            <person name="Woyke T."/>
            <person name="Bristow J."/>
            <person name="Eisen J."/>
            <person name="Markowitz V."/>
            <person name="Hugenholtz P."/>
            <person name="Kyrpides N."/>
            <person name="Klenk H."/>
        </authorList>
    </citation>
    <scope>NUCLEOTIDE SEQUENCE [LARGE SCALE GENOMIC DNA]</scope>
    <source>
        <strain evidence="9">DSM 12680 / TGB-C1</strain>
    </source>
</reference>
<dbReference type="KEGG" id="slp:Slip_1912"/>
<dbReference type="SUPFAM" id="SSF101498">
    <property type="entry name" value="Anti-sigma factor FlgM"/>
    <property type="match status" value="1"/>
</dbReference>
<comment type="similarity">
    <text evidence="1">Belongs to the FlgM family.</text>
</comment>
<dbReference type="InterPro" id="IPR031316">
    <property type="entry name" value="FlgM_C"/>
</dbReference>
<dbReference type="Gene3D" id="6.10.140.30">
    <property type="entry name" value="Anti-sigma-28 factor FlgM"/>
    <property type="match status" value="1"/>
</dbReference>
<dbReference type="NCBIfam" id="NF041863">
    <property type="entry name" value="DVU0524_fam"/>
    <property type="match status" value="1"/>
</dbReference>
<dbReference type="NCBIfam" id="TIGR03824">
    <property type="entry name" value="FlgM_jcvi"/>
    <property type="match status" value="1"/>
</dbReference>
<sequence length="99" mass="10943">MNISTSQVQNVLKIYGRQFKANRVQPKNEANAPVQADQVTISSDSRVKQKAVAAAKAAPEVREEKVNELRQAIATGTYTVSNEEVAEKIIYRSLVDKLV</sequence>
<keyword evidence="6" id="KW-0804">Transcription</keyword>
<feature type="domain" description="Anti-sigma-28 factor FlgM C-terminal" evidence="7">
    <location>
        <begin position="37"/>
        <end position="90"/>
    </location>
</feature>
<keyword evidence="9" id="KW-1185">Reference proteome</keyword>
<accession>D7CPN0</accession>
<dbReference type="InterPro" id="IPR007412">
    <property type="entry name" value="FlgM"/>
</dbReference>
<dbReference type="Proteomes" id="UP000000378">
    <property type="component" value="Chromosome"/>
</dbReference>
<evidence type="ECO:0000259" key="7">
    <source>
        <dbReference type="Pfam" id="PF04316"/>
    </source>
</evidence>
<dbReference type="RefSeq" id="WP_013176067.1">
    <property type="nucleotide sequence ID" value="NC_014220.1"/>
</dbReference>
<evidence type="ECO:0000313" key="9">
    <source>
        <dbReference type="Proteomes" id="UP000000378"/>
    </source>
</evidence>
<dbReference type="GO" id="GO:0044781">
    <property type="term" value="P:bacterial-type flagellum organization"/>
    <property type="evidence" value="ECO:0007669"/>
    <property type="project" value="UniProtKB-KW"/>
</dbReference>
<dbReference type="InterPro" id="IPR049840">
    <property type="entry name" value="DVU0524-like"/>
</dbReference>
<keyword evidence="5" id="KW-0805">Transcription regulation</keyword>
<proteinExistence type="inferred from homology"/>
<evidence type="ECO:0000256" key="1">
    <source>
        <dbReference type="ARBA" id="ARBA00005322"/>
    </source>
</evidence>
<dbReference type="HOGENOM" id="CLU_169011_3_4_9"/>
<organism evidence="8 9">
    <name type="scientific">Syntrophothermus lipocalidus (strain DSM 12680 / TGB-C1)</name>
    <dbReference type="NCBI Taxonomy" id="643648"/>
    <lineage>
        <taxon>Bacteria</taxon>
        <taxon>Bacillati</taxon>
        <taxon>Bacillota</taxon>
        <taxon>Clostridia</taxon>
        <taxon>Eubacteriales</taxon>
        <taxon>Syntrophomonadaceae</taxon>
        <taxon>Syntrophothermus</taxon>
    </lineage>
</organism>
<reference evidence="8 9" key="2">
    <citation type="journal article" date="2010" name="Stand. Genomic Sci.">
        <title>Complete genome sequence of Syntrophothermus lipocalidus type strain (TGB-C1).</title>
        <authorList>
            <person name="Djao O.D."/>
            <person name="Zhang X."/>
            <person name="Lucas S."/>
            <person name="Lapidus A."/>
            <person name="Del Rio T.G."/>
            <person name="Nolan M."/>
            <person name="Tice H."/>
            <person name="Cheng J.F."/>
            <person name="Han C."/>
            <person name="Tapia R."/>
            <person name="Goodwin L."/>
            <person name="Pitluck S."/>
            <person name="Liolios K."/>
            <person name="Ivanova N."/>
            <person name="Mavromatis K."/>
            <person name="Mikhailova N."/>
            <person name="Ovchinnikova G."/>
            <person name="Pati A."/>
            <person name="Brambilla E."/>
            <person name="Chen A."/>
            <person name="Palaniappan K."/>
            <person name="Land M."/>
            <person name="Hauser L."/>
            <person name="Chang Y.J."/>
            <person name="Jeffries C.D."/>
            <person name="Rohde M."/>
            <person name="Sikorski J."/>
            <person name="Spring S."/>
            <person name="Goker M."/>
            <person name="Detter J.C."/>
            <person name="Woyke T."/>
            <person name="Bristow J."/>
            <person name="Eisen J.A."/>
            <person name="Markowitz V."/>
            <person name="Hugenholtz P."/>
            <person name="Kyrpides N.C."/>
            <person name="Klenk H.P."/>
        </authorList>
    </citation>
    <scope>NUCLEOTIDE SEQUENCE [LARGE SCALE GENOMIC DNA]</scope>
    <source>
        <strain evidence="9">DSM 12680 / TGB-C1</strain>
    </source>
</reference>
<evidence type="ECO:0000256" key="2">
    <source>
        <dbReference type="ARBA" id="ARBA00017823"/>
    </source>
</evidence>
<name>D7CPN0_SYNLT</name>
<evidence type="ECO:0000256" key="6">
    <source>
        <dbReference type="ARBA" id="ARBA00023163"/>
    </source>
</evidence>
<dbReference type="GO" id="GO:0045892">
    <property type="term" value="P:negative regulation of DNA-templated transcription"/>
    <property type="evidence" value="ECO:0007669"/>
    <property type="project" value="InterPro"/>
</dbReference>